<evidence type="ECO:0000313" key="3">
    <source>
        <dbReference type="EMBL" id="RWR77721.1"/>
    </source>
</evidence>
<name>A0A3S3MJT1_9MAGN</name>
<dbReference type="FunFam" id="1.10.510.10:FF:000237">
    <property type="entry name" value="G-type lectin S-receptor-like serine/threonine-protein kinase"/>
    <property type="match status" value="1"/>
</dbReference>
<keyword evidence="3" id="KW-0430">Lectin</keyword>
<dbReference type="PROSITE" id="PS50011">
    <property type="entry name" value="PROTEIN_KINASE_DOM"/>
    <property type="match status" value="1"/>
</dbReference>
<organism evidence="3 4">
    <name type="scientific">Cinnamomum micranthum f. kanehirae</name>
    <dbReference type="NCBI Taxonomy" id="337451"/>
    <lineage>
        <taxon>Eukaryota</taxon>
        <taxon>Viridiplantae</taxon>
        <taxon>Streptophyta</taxon>
        <taxon>Embryophyta</taxon>
        <taxon>Tracheophyta</taxon>
        <taxon>Spermatophyta</taxon>
        <taxon>Magnoliopsida</taxon>
        <taxon>Magnoliidae</taxon>
        <taxon>Laurales</taxon>
        <taxon>Lauraceae</taxon>
        <taxon>Cinnamomum</taxon>
    </lineage>
</organism>
<comment type="caution">
    <text evidence="3">The sequence shown here is derived from an EMBL/GenBank/DDBJ whole genome shotgun (WGS) entry which is preliminary data.</text>
</comment>
<dbReference type="EMBL" id="QPKB01000002">
    <property type="protein sequence ID" value="RWR77721.1"/>
    <property type="molecule type" value="Genomic_DNA"/>
</dbReference>
<keyword evidence="3" id="KW-0675">Receptor</keyword>
<dbReference type="InterPro" id="IPR008271">
    <property type="entry name" value="Ser/Thr_kinase_AS"/>
</dbReference>
<accession>A0A3S3MJT1</accession>
<dbReference type="Proteomes" id="UP000283530">
    <property type="component" value="Unassembled WGS sequence"/>
</dbReference>
<dbReference type="SMART" id="SM00220">
    <property type="entry name" value="S_TKc"/>
    <property type="match status" value="1"/>
</dbReference>
<dbReference type="InterPro" id="IPR011009">
    <property type="entry name" value="Kinase-like_dom_sf"/>
</dbReference>
<dbReference type="PANTHER" id="PTHR47976">
    <property type="entry name" value="G-TYPE LECTIN S-RECEPTOR-LIKE SERINE/THREONINE-PROTEIN KINASE SD2-5"/>
    <property type="match status" value="1"/>
</dbReference>
<protein>
    <submittedName>
        <fullName evidence="3">G-type lectin S-receptor-like serine/threonine-protein kinase LECRK4</fullName>
    </submittedName>
</protein>
<dbReference type="GO" id="GO:0004672">
    <property type="term" value="F:protein kinase activity"/>
    <property type="evidence" value="ECO:0007669"/>
    <property type="project" value="InterPro"/>
</dbReference>
<sequence>MEQGEKEFLTELKVIGRTHHKNLVRLLGYCNEDSHRLLVYELMKKGSLSSYLFGDGEKPNWGHRVEIAMGIARGLLYLHEECETQIIHCDIKPQNVLIDDHYNAKIADFGLAKLLMKDQTRTSTNARGTVGYMAPEWLKNAPITAKVDIYSFGVMLLEIICCRRHIELDQIVVEVEDENLYITDWIVSCIRDGELRKVVEEDDEALSDFTRFERLAMVGIWCVSPNASLRPSMKKVVQMMEGTIEVGVPPLISG</sequence>
<keyword evidence="3" id="KW-0418">Kinase</keyword>
<evidence type="ECO:0000256" key="1">
    <source>
        <dbReference type="ARBA" id="ARBA00022729"/>
    </source>
</evidence>
<keyword evidence="4" id="KW-1185">Reference proteome</keyword>
<dbReference type="PANTHER" id="PTHR47976:SF62">
    <property type="entry name" value="RECEPTOR-LIKE SERINE_THREONINE-PROTEIN KINASE"/>
    <property type="match status" value="1"/>
</dbReference>
<dbReference type="STRING" id="337451.A0A3S3MJT1"/>
<dbReference type="Gene3D" id="3.30.200.20">
    <property type="entry name" value="Phosphorylase Kinase, domain 1"/>
    <property type="match status" value="1"/>
</dbReference>
<evidence type="ECO:0000259" key="2">
    <source>
        <dbReference type="PROSITE" id="PS50011"/>
    </source>
</evidence>
<dbReference type="Gene3D" id="1.10.510.10">
    <property type="entry name" value="Transferase(Phosphotransferase) domain 1"/>
    <property type="match status" value="1"/>
</dbReference>
<dbReference type="InterPro" id="IPR000719">
    <property type="entry name" value="Prot_kinase_dom"/>
</dbReference>
<feature type="domain" description="Protein kinase" evidence="2">
    <location>
        <begin position="1"/>
        <end position="244"/>
    </location>
</feature>
<dbReference type="Pfam" id="PF00069">
    <property type="entry name" value="Pkinase"/>
    <property type="match status" value="1"/>
</dbReference>
<keyword evidence="3" id="KW-0808">Transferase</keyword>
<dbReference type="OrthoDB" id="5857966at2759"/>
<keyword evidence="1" id="KW-0732">Signal</keyword>
<dbReference type="AlphaFoldDB" id="A0A3S3MJT1"/>
<proteinExistence type="predicted"/>
<dbReference type="GO" id="GO:0030246">
    <property type="term" value="F:carbohydrate binding"/>
    <property type="evidence" value="ECO:0007669"/>
    <property type="project" value="UniProtKB-KW"/>
</dbReference>
<dbReference type="InterPro" id="IPR051343">
    <property type="entry name" value="G-type_lectin_kinases/EP1-like"/>
</dbReference>
<evidence type="ECO:0000313" key="4">
    <source>
        <dbReference type="Proteomes" id="UP000283530"/>
    </source>
</evidence>
<dbReference type="PROSITE" id="PS00108">
    <property type="entry name" value="PROTEIN_KINASE_ST"/>
    <property type="match status" value="1"/>
</dbReference>
<reference evidence="3 4" key="1">
    <citation type="journal article" date="2019" name="Nat. Plants">
        <title>Stout camphor tree genome fills gaps in understanding of flowering plant genome evolution.</title>
        <authorList>
            <person name="Chaw S.M."/>
            <person name="Liu Y.C."/>
            <person name="Wu Y.W."/>
            <person name="Wang H.Y."/>
            <person name="Lin C.I."/>
            <person name="Wu C.S."/>
            <person name="Ke H.M."/>
            <person name="Chang L.Y."/>
            <person name="Hsu C.Y."/>
            <person name="Yang H.T."/>
            <person name="Sudianto E."/>
            <person name="Hsu M.H."/>
            <person name="Wu K.P."/>
            <person name="Wang L.N."/>
            <person name="Leebens-Mack J.H."/>
            <person name="Tsai I.J."/>
        </authorList>
    </citation>
    <scope>NUCLEOTIDE SEQUENCE [LARGE SCALE GENOMIC DNA]</scope>
    <source>
        <strain evidence="4">cv. Chaw 1501</strain>
        <tissue evidence="3">Young leaves</tissue>
    </source>
</reference>
<dbReference type="SUPFAM" id="SSF56112">
    <property type="entry name" value="Protein kinase-like (PK-like)"/>
    <property type="match status" value="1"/>
</dbReference>
<dbReference type="GO" id="GO:0005524">
    <property type="term" value="F:ATP binding"/>
    <property type="evidence" value="ECO:0007669"/>
    <property type="project" value="InterPro"/>
</dbReference>
<gene>
    <name evidence="3" type="ORF">CKAN_00622200</name>
</gene>